<dbReference type="EMBL" id="BGPR01000739">
    <property type="protein sequence ID" value="GBM33687.1"/>
    <property type="molecule type" value="Genomic_DNA"/>
</dbReference>
<dbReference type="AlphaFoldDB" id="A0A4Y2EYS8"/>
<protein>
    <submittedName>
        <fullName evidence="1">Uncharacterized protein</fullName>
    </submittedName>
</protein>
<comment type="caution">
    <text evidence="1">The sequence shown here is derived from an EMBL/GenBank/DDBJ whole genome shotgun (WGS) entry which is preliminary data.</text>
</comment>
<proteinExistence type="predicted"/>
<evidence type="ECO:0000313" key="2">
    <source>
        <dbReference type="Proteomes" id="UP000499080"/>
    </source>
</evidence>
<gene>
    <name evidence="1" type="ORF">AVEN_54818_1</name>
</gene>
<dbReference type="Proteomes" id="UP000499080">
    <property type="component" value="Unassembled WGS sequence"/>
</dbReference>
<keyword evidence="2" id="KW-1185">Reference proteome</keyword>
<accession>A0A4Y2EYS8</accession>
<name>A0A4Y2EYS8_ARAVE</name>
<evidence type="ECO:0000313" key="1">
    <source>
        <dbReference type="EMBL" id="GBM33687.1"/>
    </source>
</evidence>
<organism evidence="1 2">
    <name type="scientific">Araneus ventricosus</name>
    <name type="common">Orbweaver spider</name>
    <name type="synonym">Epeira ventricosa</name>
    <dbReference type="NCBI Taxonomy" id="182803"/>
    <lineage>
        <taxon>Eukaryota</taxon>
        <taxon>Metazoa</taxon>
        <taxon>Ecdysozoa</taxon>
        <taxon>Arthropoda</taxon>
        <taxon>Chelicerata</taxon>
        <taxon>Arachnida</taxon>
        <taxon>Araneae</taxon>
        <taxon>Araneomorphae</taxon>
        <taxon>Entelegynae</taxon>
        <taxon>Araneoidea</taxon>
        <taxon>Araneidae</taxon>
        <taxon>Araneus</taxon>
    </lineage>
</organism>
<sequence>MAGSYGNKSLRQDIHSQLHAARNWRGVEWKDGYPTGHGIYSSLHLDGRAIKVVGIGSWGKAWIVWFTEEIVEGRDRGSE</sequence>
<reference evidence="1 2" key="1">
    <citation type="journal article" date="2019" name="Sci. Rep.">
        <title>Orb-weaving spider Araneus ventricosus genome elucidates the spidroin gene catalogue.</title>
        <authorList>
            <person name="Kono N."/>
            <person name="Nakamura H."/>
            <person name="Ohtoshi R."/>
            <person name="Moran D.A.P."/>
            <person name="Shinohara A."/>
            <person name="Yoshida Y."/>
            <person name="Fujiwara M."/>
            <person name="Mori M."/>
            <person name="Tomita M."/>
            <person name="Arakawa K."/>
        </authorList>
    </citation>
    <scope>NUCLEOTIDE SEQUENCE [LARGE SCALE GENOMIC DNA]</scope>
</reference>